<dbReference type="Gene3D" id="3.30.870.10">
    <property type="entry name" value="Endonuclease Chain A"/>
    <property type="match status" value="1"/>
</dbReference>
<organism evidence="4 5">
    <name type="scientific">Acanthamoeba castellanii (strain ATCC 30010 / Neff)</name>
    <dbReference type="NCBI Taxonomy" id="1257118"/>
    <lineage>
        <taxon>Eukaryota</taxon>
        <taxon>Amoebozoa</taxon>
        <taxon>Discosea</taxon>
        <taxon>Longamoebia</taxon>
        <taxon>Centramoebida</taxon>
        <taxon>Acanthamoebidae</taxon>
        <taxon>Acanthamoeba</taxon>
    </lineage>
</organism>
<evidence type="ECO:0000313" key="4">
    <source>
        <dbReference type="EMBL" id="ELR25042.1"/>
    </source>
</evidence>
<keyword evidence="3" id="KW-0443">Lipid metabolism</keyword>
<dbReference type="PANTHER" id="PTHR18896">
    <property type="entry name" value="PHOSPHOLIPASE D"/>
    <property type="match status" value="1"/>
</dbReference>
<dbReference type="GO" id="GO:0009395">
    <property type="term" value="P:phospholipid catabolic process"/>
    <property type="evidence" value="ECO:0007669"/>
    <property type="project" value="TreeGrafter"/>
</dbReference>
<dbReference type="STRING" id="1257118.L8HIL6"/>
<dbReference type="RefSeq" id="XP_004357431.1">
    <property type="nucleotide sequence ID" value="XM_004357375.1"/>
</dbReference>
<dbReference type="InterPro" id="IPR015679">
    <property type="entry name" value="PLipase_D_fam"/>
</dbReference>
<evidence type="ECO:0000313" key="5">
    <source>
        <dbReference type="Proteomes" id="UP000011083"/>
    </source>
</evidence>
<keyword evidence="5" id="KW-1185">Reference proteome</keyword>
<dbReference type="SUPFAM" id="SSF50729">
    <property type="entry name" value="PH domain-like"/>
    <property type="match status" value="1"/>
</dbReference>
<proteinExistence type="predicted"/>
<evidence type="ECO:0000256" key="1">
    <source>
        <dbReference type="ARBA" id="ARBA00000798"/>
    </source>
</evidence>
<dbReference type="PANTHER" id="PTHR18896:SF76">
    <property type="entry name" value="PHOSPHOLIPASE"/>
    <property type="match status" value="1"/>
</dbReference>
<name>L8HIL6_ACACF</name>
<gene>
    <name evidence="4" type="ORF">ACA1_287210</name>
</gene>
<keyword evidence="2" id="KW-0677">Repeat</keyword>
<dbReference type="EMBL" id="KB007805">
    <property type="protein sequence ID" value="ELR25042.1"/>
    <property type="molecule type" value="Genomic_DNA"/>
</dbReference>
<comment type="catalytic activity">
    <reaction evidence="1">
        <text>a 1,2-diacyl-sn-glycero-3-phosphocholine + H2O = a 1,2-diacyl-sn-glycero-3-phosphate + choline + H(+)</text>
        <dbReference type="Rhea" id="RHEA:14445"/>
        <dbReference type="ChEBI" id="CHEBI:15354"/>
        <dbReference type="ChEBI" id="CHEBI:15377"/>
        <dbReference type="ChEBI" id="CHEBI:15378"/>
        <dbReference type="ChEBI" id="CHEBI:57643"/>
        <dbReference type="ChEBI" id="CHEBI:58608"/>
        <dbReference type="EC" id="3.1.4.4"/>
    </reaction>
</comment>
<evidence type="ECO:0000256" key="2">
    <source>
        <dbReference type="ARBA" id="ARBA00022737"/>
    </source>
</evidence>
<dbReference type="SUPFAM" id="SSF56024">
    <property type="entry name" value="Phospholipase D/nuclease"/>
    <property type="match status" value="1"/>
</dbReference>
<accession>L8HIL6</accession>
<reference evidence="4 5" key="1">
    <citation type="journal article" date="2013" name="Genome Biol.">
        <title>Genome of Acanthamoeba castellanii highlights extensive lateral gene transfer and early evolution of tyrosine kinase signaling.</title>
        <authorList>
            <person name="Clarke M."/>
            <person name="Lohan A.J."/>
            <person name="Liu B."/>
            <person name="Lagkouvardos I."/>
            <person name="Roy S."/>
            <person name="Zafar N."/>
            <person name="Bertelli C."/>
            <person name="Schilde C."/>
            <person name="Kianianmomeni A."/>
            <person name="Burglin T.R."/>
            <person name="Frech C."/>
            <person name="Turcotte B."/>
            <person name="Kopec K.O."/>
            <person name="Synnott J.M."/>
            <person name="Choo C."/>
            <person name="Paponov I."/>
            <person name="Finkler A."/>
            <person name="Soon Heng Tan C."/>
            <person name="Hutchins A.P."/>
            <person name="Weinmeier T."/>
            <person name="Rattei T."/>
            <person name="Chu J.S."/>
            <person name="Gimenez G."/>
            <person name="Irimia M."/>
            <person name="Rigden D.J."/>
            <person name="Fitzpatrick D.A."/>
            <person name="Lorenzo-Morales J."/>
            <person name="Bateman A."/>
            <person name="Chiu C.H."/>
            <person name="Tang P."/>
            <person name="Hegemann P."/>
            <person name="Fromm H."/>
            <person name="Raoult D."/>
            <person name="Greub G."/>
            <person name="Miranda-Saavedra D."/>
            <person name="Chen N."/>
            <person name="Nash P."/>
            <person name="Ginger M.L."/>
            <person name="Horn M."/>
            <person name="Schaap P."/>
            <person name="Caler L."/>
            <person name="Loftus B."/>
        </authorList>
    </citation>
    <scope>NUCLEOTIDE SEQUENCE [LARGE SCALE GENOMIC DNA]</scope>
    <source>
        <strain evidence="4 5">Neff</strain>
    </source>
</reference>
<dbReference type="VEuPathDB" id="AmoebaDB:ACA1_287210"/>
<protein>
    <submittedName>
        <fullName evidence="4">Phospholipase d p2, putative</fullName>
    </submittedName>
</protein>
<dbReference type="GeneID" id="14926642"/>
<sequence>MEDRIAEENPQAAENTIPYKEGIIMRKEKGKWRNVFAKAMDGFLVLYENEAASEPFEVITLEGTSVEAQGTDSIRLWSPLQAFIDCEFTVPDEVAKADVAEDSRLTELQKWGAVMQFWGCRGFLHTAYSPVREQINCKWYIDGRDAFAAMYHAILGAKHTIFITDWRLTVIYREESHVETPGEVYLMRQTPFEDCHRVDQLLKKKAEQGVKIYILLWRDPALFTENGSREVQKLLCQLHDNIKVIPIVT</sequence>
<dbReference type="AlphaFoldDB" id="L8HIL6"/>
<dbReference type="KEGG" id="acan:ACA1_287210"/>
<evidence type="ECO:0000256" key="3">
    <source>
        <dbReference type="ARBA" id="ARBA00023098"/>
    </source>
</evidence>
<dbReference type="OrthoDB" id="14911at2759"/>
<dbReference type="Proteomes" id="UP000011083">
    <property type="component" value="Unassembled WGS sequence"/>
</dbReference>
<dbReference type="GO" id="GO:0004630">
    <property type="term" value="F:phospholipase D activity"/>
    <property type="evidence" value="ECO:0007669"/>
    <property type="project" value="UniProtKB-EC"/>
</dbReference>